<comment type="caution">
    <text evidence="1">The sequence shown here is derived from an EMBL/GenBank/DDBJ whole genome shotgun (WGS) entry which is preliminary data.</text>
</comment>
<proteinExistence type="predicted"/>
<dbReference type="Proteomes" id="UP000467841">
    <property type="component" value="Unassembled WGS sequence"/>
</dbReference>
<sequence length="74" mass="8104">MSGSSDSNSIPRQVIKKFFAKLENEFEGTLARNAITELIDSSEREAAWNSGELGSCYCLASEIGVVFLRFLVLG</sequence>
<evidence type="ECO:0000313" key="1">
    <source>
        <dbReference type="EMBL" id="CAA7021605.1"/>
    </source>
</evidence>
<protein>
    <submittedName>
        <fullName evidence="1">Uncharacterized protein</fullName>
    </submittedName>
</protein>
<name>A0A6D2I5Z2_9BRAS</name>
<reference evidence="1" key="1">
    <citation type="submission" date="2020-01" db="EMBL/GenBank/DDBJ databases">
        <authorList>
            <person name="Mishra B."/>
        </authorList>
    </citation>
    <scope>NUCLEOTIDE SEQUENCE [LARGE SCALE GENOMIC DNA]</scope>
</reference>
<evidence type="ECO:0000313" key="2">
    <source>
        <dbReference type="Proteomes" id="UP000467841"/>
    </source>
</evidence>
<dbReference type="AlphaFoldDB" id="A0A6D2I5Z2"/>
<gene>
    <name evidence="1" type="ORF">MERR_LOCUS8840</name>
</gene>
<organism evidence="1 2">
    <name type="scientific">Microthlaspi erraticum</name>
    <dbReference type="NCBI Taxonomy" id="1685480"/>
    <lineage>
        <taxon>Eukaryota</taxon>
        <taxon>Viridiplantae</taxon>
        <taxon>Streptophyta</taxon>
        <taxon>Embryophyta</taxon>
        <taxon>Tracheophyta</taxon>
        <taxon>Spermatophyta</taxon>
        <taxon>Magnoliopsida</taxon>
        <taxon>eudicotyledons</taxon>
        <taxon>Gunneridae</taxon>
        <taxon>Pentapetalae</taxon>
        <taxon>rosids</taxon>
        <taxon>malvids</taxon>
        <taxon>Brassicales</taxon>
        <taxon>Brassicaceae</taxon>
        <taxon>Coluteocarpeae</taxon>
        <taxon>Microthlaspi</taxon>
    </lineage>
</organism>
<dbReference type="EMBL" id="CACVBM020000632">
    <property type="protein sequence ID" value="CAA7021605.1"/>
    <property type="molecule type" value="Genomic_DNA"/>
</dbReference>
<keyword evidence="2" id="KW-1185">Reference proteome</keyword>
<accession>A0A6D2I5Z2</accession>